<evidence type="ECO:0000313" key="3">
    <source>
        <dbReference type="Proteomes" id="UP001373496"/>
    </source>
</evidence>
<gene>
    <name evidence="2" type="ORF">UXQ13_00215</name>
</gene>
<dbReference type="EMBL" id="JBAPLV010000001">
    <property type="protein sequence ID" value="MEI4276877.1"/>
    <property type="molecule type" value="Genomic_DNA"/>
</dbReference>
<evidence type="ECO:0000256" key="1">
    <source>
        <dbReference type="SAM" id="MobiDB-lite"/>
    </source>
</evidence>
<keyword evidence="3" id="KW-1185">Reference proteome</keyword>
<feature type="region of interest" description="Disordered" evidence="1">
    <location>
        <begin position="339"/>
        <end position="363"/>
    </location>
</feature>
<sequence>MHPFLLAAMTRRGGVFTTGDAVAAGHTRHGTAALVRAGRWRAVRYGVYTTDDLWQQHARAGRTHWLEAAAVLARLGRRSTVLSHGTAARLHDLVLPRGVRTEVTATDPHRFRTGRDYRVLAAGIPAEDVETFAPLPATSLRRTLLDVGREWDVVDTVVALDDALADGRITLDQLTAGVLGQRHWVGVGSLASAVRLARVGAHSPLETLTRLGLLTAGLPEPVLQAAVLRDGRLVAVLDLWWGGTPAFGETDGRVKWAQPWRGRSPADVGWDEKRRHDELLDLGLMGTRITAADLGPGLAAKAARIRTLMTQPLRLPPGVRIVPWRDGLRREPRARPWSVPITADGREEPVLSHPRASWSADVS</sequence>
<protein>
    <recommendedName>
        <fullName evidence="4">Transcriptional regulator, AbiEi antitoxin, Type IV TA system</fullName>
    </recommendedName>
</protein>
<evidence type="ECO:0000313" key="2">
    <source>
        <dbReference type="EMBL" id="MEI4276877.1"/>
    </source>
</evidence>
<reference evidence="2 3" key="1">
    <citation type="submission" date="2024-03" db="EMBL/GenBank/DDBJ databases">
        <title>Draft genome sequence of Klenkia terrae.</title>
        <authorList>
            <person name="Duangmal K."/>
            <person name="Chantavorakit T."/>
        </authorList>
    </citation>
    <scope>NUCLEOTIDE SEQUENCE [LARGE SCALE GENOMIC DNA]</scope>
    <source>
        <strain evidence="2 3">JCM 17786</strain>
    </source>
</reference>
<comment type="caution">
    <text evidence="2">The sequence shown here is derived from an EMBL/GenBank/DDBJ whole genome shotgun (WGS) entry which is preliminary data.</text>
</comment>
<evidence type="ECO:0008006" key="4">
    <source>
        <dbReference type="Google" id="ProtNLM"/>
    </source>
</evidence>
<accession>A0ABU8DZP6</accession>
<proteinExistence type="predicted"/>
<organism evidence="2 3">
    <name type="scientific">Klenkia terrae</name>
    <dbReference type="NCBI Taxonomy" id="1052259"/>
    <lineage>
        <taxon>Bacteria</taxon>
        <taxon>Bacillati</taxon>
        <taxon>Actinomycetota</taxon>
        <taxon>Actinomycetes</taxon>
        <taxon>Geodermatophilales</taxon>
        <taxon>Geodermatophilaceae</taxon>
        <taxon>Klenkia</taxon>
    </lineage>
</organism>
<name>A0ABU8DZP6_9ACTN</name>
<dbReference type="Proteomes" id="UP001373496">
    <property type="component" value="Unassembled WGS sequence"/>
</dbReference>
<dbReference type="RefSeq" id="WP_336391598.1">
    <property type="nucleotide sequence ID" value="NZ_JBAPLV010000001.1"/>
</dbReference>